<evidence type="ECO:0000313" key="1">
    <source>
        <dbReference type="EMBL" id="RDK97084.1"/>
    </source>
</evidence>
<reference evidence="1 2" key="1">
    <citation type="submission" date="2018-07" db="EMBL/GenBank/DDBJ databases">
        <title>Genomic Encyclopedia of Type Strains, Phase IV (KMG-IV): sequencing the most valuable type-strain genomes for metagenomic binning, comparative biology and taxonomic classification.</title>
        <authorList>
            <person name="Goeker M."/>
        </authorList>
    </citation>
    <scope>NUCLEOTIDE SEQUENCE [LARGE SCALE GENOMIC DNA]</scope>
    <source>
        <strain evidence="1 2">DSM 103736</strain>
    </source>
</reference>
<protein>
    <submittedName>
        <fullName evidence="1">Uncharacterized protein</fullName>
    </submittedName>
</protein>
<sequence length="41" mass="4703">MGISFLDNFNPPVFLCFFDSAVKLPALYHDRALGIYVQRIN</sequence>
<evidence type="ECO:0000313" key="2">
    <source>
        <dbReference type="Proteomes" id="UP000254848"/>
    </source>
</evidence>
<organism evidence="1 2">
    <name type="scientific">Enterobacillus tribolii</name>
    <dbReference type="NCBI Taxonomy" id="1487935"/>
    <lineage>
        <taxon>Bacteria</taxon>
        <taxon>Pseudomonadati</taxon>
        <taxon>Pseudomonadota</taxon>
        <taxon>Gammaproteobacteria</taxon>
        <taxon>Enterobacterales</taxon>
        <taxon>Hafniaceae</taxon>
        <taxon>Enterobacillus</taxon>
    </lineage>
</organism>
<gene>
    <name evidence="1" type="ORF">C8D90_101529</name>
</gene>
<keyword evidence="2" id="KW-1185">Reference proteome</keyword>
<comment type="caution">
    <text evidence="1">The sequence shown here is derived from an EMBL/GenBank/DDBJ whole genome shotgun (WGS) entry which is preliminary data.</text>
</comment>
<dbReference type="EMBL" id="QRAP01000001">
    <property type="protein sequence ID" value="RDK97084.1"/>
    <property type="molecule type" value="Genomic_DNA"/>
</dbReference>
<dbReference type="AlphaFoldDB" id="A0A370R3S8"/>
<accession>A0A370R3S8</accession>
<proteinExistence type="predicted"/>
<dbReference type="Proteomes" id="UP000254848">
    <property type="component" value="Unassembled WGS sequence"/>
</dbReference>
<name>A0A370R3S8_9GAMM</name>